<keyword evidence="2" id="KW-0472">Membrane</keyword>
<comment type="caution">
    <text evidence="3">The sequence shown here is derived from an EMBL/GenBank/DDBJ whole genome shotgun (WGS) entry which is preliminary data.</text>
</comment>
<evidence type="ECO:0000256" key="1">
    <source>
        <dbReference type="SAM" id="MobiDB-lite"/>
    </source>
</evidence>
<dbReference type="OrthoDB" id="272373at2759"/>
<dbReference type="Proteomes" id="UP000673552">
    <property type="component" value="Unassembled WGS sequence"/>
</dbReference>
<evidence type="ECO:0000313" key="3">
    <source>
        <dbReference type="EMBL" id="KAG5478702.1"/>
    </source>
</evidence>
<organism evidence="3 4">
    <name type="scientific">Leishmania martiniquensis</name>
    <dbReference type="NCBI Taxonomy" id="1580590"/>
    <lineage>
        <taxon>Eukaryota</taxon>
        <taxon>Discoba</taxon>
        <taxon>Euglenozoa</taxon>
        <taxon>Kinetoplastea</taxon>
        <taxon>Metakinetoplastina</taxon>
        <taxon>Trypanosomatida</taxon>
        <taxon>Trypanosomatidae</taxon>
        <taxon>Leishmaniinae</taxon>
        <taxon>Leishmania</taxon>
    </lineage>
</organism>
<feature type="compositionally biased region" description="Basic and acidic residues" evidence="1">
    <location>
        <begin position="586"/>
        <end position="596"/>
    </location>
</feature>
<dbReference type="RefSeq" id="XP_067178643.1">
    <property type="nucleotide sequence ID" value="XM_067323538.1"/>
</dbReference>
<dbReference type="AlphaFoldDB" id="A0A836KMN3"/>
<reference evidence="4" key="1">
    <citation type="journal article" date="2021" name="Microbiol. Resour. Announc.">
        <title>LGAAP: Leishmaniinae Genome Assembly and Annotation Pipeline.</title>
        <authorList>
            <person name="Almutairi H."/>
            <person name="Urbaniak M.D."/>
            <person name="Bates M.D."/>
            <person name="Jariyapan N."/>
            <person name="Kwakye-Nuako G."/>
            <person name="Thomaz-Soccol V."/>
            <person name="Al-Salem W.S."/>
            <person name="Dillon R.J."/>
            <person name="Bates P.A."/>
            <person name="Gatherer D."/>
        </authorList>
    </citation>
    <scope>NUCLEOTIDE SEQUENCE [LARGE SCALE GENOMIC DNA]</scope>
</reference>
<dbReference type="GeneID" id="92516050"/>
<keyword evidence="2" id="KW-1133">Transmembrane helix</keyword>
<feature type="transmembrane region" description="Helical" evidence="2">
    <location>
        <begin position="12"/>
        <end position="33"/>
    </location>
</feature>
<protein>
    <submittedName>
        <fullName evidence="3">Uncharacterized protein</fullName>
    </submittedName>
</protein>
<dbReference type="EMBL" id="JAFEUZ010000023">
    <property type="protein sequence ID" value="KAG5478702.1"/>
    <property type="molecule type" value="Genomic_DNA"/>
</dbReference>
<feature type="region of interest" description="Disordered" evidence="1">
    <location>
        <begin position="583"/>
        <end position="607"/>
    </location>
</feature>
<keyword evidence="4" id="KW-1185">Reference proteome</keyword>
<gene>
    <name evidence="3" type="ORF">LSCM1_06106</name>
</gene>
<keyword evidence="2" id="KW-0812">Transmembrane</keyword>
<dbReference type="KEGG" id="lmat:92516050"/>
<evidence type="ECO:0000313" key="4">
    <source>
        <dbReference type="Proteomes" id="UP000673552"/>
    </source>
</evidence>
<reference evidence="4" key="2">
    <citation type="journal article" date="2021" name="Sci. Data">
        <title>Chromosome-scale genome sequencing, assembly and annotation of six genomes from subfamily Leishmaniinae.</title>
        <authorList>
            <person name="Almutairi H."/>
            <person name="Urbaniak M.D."/>
            <person name="Bates M.D."/>
            <person name="Jariyapan N."/>
            <person name="Kwakye-Nuako G."/>
            <person name="Thomaz Soccol V."/>
            <person name="Al-Salem W.S."/>
            <person name="Dillon R.J."/>
            <person name="Bates P.A."/>
            <person name="Gatherer D."/>
        </authorList>
    </citation>
    <scope>NUCLEOTIDE SEQUENCE [LARGE SCALE GENOMIC DNA]</scope>
</reference>
<name>A0A836KMN3_9TRYP</name>
<evidence type="ECO:0000256" key="2">
    <source>
        <dbReference type="SAM" id="Phobius"/>
    </source>
</evidence>
<sequence>MAIERRDLAIAIGVPCAVLLVVVVCLTIFLVCYRRRRRIAQLRRRLYFKSFIDDQQQHPKNDVWRSEGTGSRLNPAVLPGIEHVTLYRGFQRCSAEELEATPSPAGAGHFPAPLVVYLRVRADQVYMDACDILLTVNRLRDSLPSDHSSFQILGNDGYYHDDYLLYTAPLEFREPGLYMIQAHTVHPVRKVVGAVHQFLYVVTGTAPSGGQTPPPPLSPPLLEHRGGSASNHYANSIDIDIARRQTERAQTSGSALQQPLHMDPSAHLRSPSTATVGPSAAAAVDVPLPPVISPSEGEVTTSTEIVIAPHGLSTSPDHLRYSVDGSYPTLIYTSPFTLSLPPPSLLPSQRRQVMVQAIAVHASAAAFDDDAKATSACSRLGGGRVSAVSRAVLVVRPAGLSYFDPQVPAPSMRLRATDATLYFDESQNPPETQTLYELVLVREARLKAKFSRQRAQLYEGHPIKLTENVATVYAWTVLSSAAAAARFGGGVDADAADRFRSVPTIYDCSRAATERGKLSRRRSEQYNISPEQLLPPPVMCVSCSEVKLAFDDPPANSRIAYTLNDTEPALYDVHPPACAVPIGDDTSGRREKRAGDHPSPILGDKDGAHTHIYQPGKYIHVTLMETRHVYVTARVFVPIFEGSDGALSGDRGAQGGSCLGSGKLLGYRFGGVFHRGFHFQST</sequence>
<proteinExistence type="predicted"/>
<accession>A0A836KMN3</accession>